<evidence type="ECO:0000256" key="5">
    <source>
        <dbReference type="ARBA" id="ARBA00022967"/>
    </source>
</evidence>
<organism evidence="10 11">
    <name type="scientific">Klebsiella pneumoniae</name>
    <dbReference type="NCBI Taxonomy" id="573"/>
    <lineage>
        <taxon>Bacteria</taxon>
        <taxon>Pseudomonadati</taxon>
        <taxon>Pseudomonadota</taxon>
        <taxon>Gammaproteobacteria</taxon>
        <taxon>Enterobacterales</taxon>
        <taxon>Enterobacteriaceae</taxon>
        <taxon>Klebsiella/Raoultella group</taxon>
        <taxon>Klebsiella</taxon>
        <taxon>Klebsiella pneumoniae complex</taxon>
    </lineage>
</organism>
<keyword evidence="7 9" id="KW-0472">Membrane</keyword>
<dbReference type="InterPro" id="IPR003667">
    <property type="entry name" value="NqrDE/RnfAE"/>
</dbReference>
<comment type="subcellular location">
    <subcellularLocation>
        <location evidence="1">Endomembrane system</location>
        <topology evidence="1">Multi-pass membrane protein</topology>
    </subcellularLocation>
</comment>
<evidence type="ECO:0000256" key="4">
    <source>
        <dbReference type="ARBA" id="ARBA00022692"/>
    </source>
</evidence>
<accession>A0A939NNB8</accession>
<evidence type="ECO:0000256" key="6">
    <source>
        <dbReference type="ARBA" id="ARBA00022989"/>
    </source>
</evidence>
<evidence type="ECO:0000313" key="10">
    <source>
        <dbReference type="EMBL" id="MBO2029446.1"/>
    </source>
</evidence>
<keyword evidence="5" id="KW-1278">Translocase</keyword>
<name>A0A939NNB8_KLEPN</name>
<evidence type="ECO:0000256" key="3">
    <source>
        <dbReference type="ARBA" id="ARBA00022519"/>
    </source>
</evidence>
<dbReference type="GO" id="GO:0012505">
    <property type="term" value="C:endomembrane system"/>
    <property type="evidence" value="ECO:0007669"/>
    <property type="project" value="UniProtKB-SubCell"/>
</dbReference>
<evidence type="ECO:0000256" key="9">
    <source>
        <dbReference type="SAM" id="Phobius"/>
    </source>
</evidence>
<dbReference type="EMBL" id="JAGETO010000086">
    <property type="protein sequence ID" value="MBO2029446.1"/>
    <property type="molecule type" value="Genomic_DNA"/>
</dbReference>
<evidence type="ECO:0000256" key="8">
    <source>
        <dbReference type="SAM" id="MobiDB-lite"/>
    </source>
</evidence>
<evidence type="ECO:0000313" key="11">
    <source>
        <dbReference type="Proteomes" id="UP000664620"/>
    </source>
</evidence>
<evidence type="ECO:0000256" key="1">
    <source>
        <dbReference type="ARBA" id="ARBA00004127"/>
    </source>
</evidence>
<dbReference type="PANTHER" id="PTHR30586:SF0">
    <property type="entry name" value="ION-TRANSLOCATING OXIDOREDUCTASE COMPLEX SUBUNIT E"/>
    <property type="match status" value="1"/>
</dbReference>
<proteinExistence type="predicted"/>
<feature type="region of interest" description="Disordered" evidence="8">
    <location>
        <begin position="113"/>
        <end position="134"/>
    </location>
</feature>
<keyword evidence="4 9" id="KW-0812">Transmembrane</keyword>
<dbReference type="AlphaFoldDB" id="A0A939NNB8"/>
<comment type="caution">
    <text evidence="10">The sequence shown here is derived from an EMBL/GenBank/DDBJ whole genome shotgun (WGS) entry which is preliminary data.</text>
</comment>
<dbReference type="PANTHER" id="PTHR30586">
    <property type="entry name" value="ELECTRON TRANSPORT COMPLEX PROTEIN RNFE"/>
    <property type="match status" value="1"/>
</dbReference>
<keyword evidence="3" id="KW-0997">Cell inner membrane</keyword>
<dbReference type="Proteomes" id="UP000664620">
    <property type="component" value="Unassembled WGS sequence"/>
</dbReference>
<gene>
    <name evidence="10" type="ORF">J4734_19535</name>
</gene>
<protein>
    <recommendedName>
        <fullName evidence="12">Electron transport complex protein RnfE</fullName>
    </recommendedName>
</protein>
<evidence type="ECO:0008006" key="12">
    <source>
        <dbReference type="Google" id="ProtNLM"/>
    </source>
</evidence>
<evidence type="ECO:0000256" key="7">
    <source>
        <dbReference type="ARBA" id="ARBA00023136"/>
    </source>
</evidence>
<dbReference type="GO" id="GO:0005886">
    <property type="term" value="C:plasma membrane"/>
    <property type="evidence" value="ECO:0007669"/>
    <property type="project" value="TreeGrafter"/>
</dbReference>
<reference evidence="10" key="1">
    <citation type="submission" date="2021-03" db="EMBL/GenBank/DDBJ databases">
        <title>Molecular epidemiology and mechanisms of colistin and carbapenem resistance in Enterobacteriaceae from clinical isolates, the environment and porcine samples in Pretoria, South Africa.</title>
        <authorList>
            <person name="Bogoshi D."/>
            <person name="Mbelle N.M."/>
            <person name="Naidoo V."/>
            <person name="Osei Sekyere J."/>
        </authorList>
    </citation>
    <scope>NUCLEOTIDE SEQUENCE</scope>
    <source>
        <strain evidence="10">C034</strain>
    </source>
</reference>
<sequence length="134" mass="15122">MPFGLYQSLGIFIPLIVTNCIVVGRAEALPPKGRRCRRWTVSRSAWRYRRCLCWPLREILGNGTLFDGADSLLKLGEGSAHRGFPHRHPFPAGYAAAVRLYWPRHDADYNYERSKQRKARPAVSVAPSDVTGKA</sequence>
<feature type="transmembrane region" description="Helical" evidence="9">
    <location>
        <begin position="6"/>
        <end position="28"/>
    </location>
</feature>
<keyword evidence="2" id="KW-0813">Transport</keyword>
<keyword evidence="6 9" id="KW-1133">Transmembrane helix</keyword>
<dbReference type="Pfam" id="PF02508">
    <property type="entry name" value="Rnf-Nqr"/>
    <property type="match status" value="1"/>
</dbReference>
<keyword evidence="3" id="KW-1003">Cell membrane</keyword>
<evidence type="ECO:0000256" key="2">
    <source>
        <dbReference type="ARBA" id="ARBA00022448"/>
    </source>
</evidence>